<reference evidence="8" key="1">
    <citation type="submission" date="2021-01" db="EMBL/GenBank/DDBJ databases">
        <authorList>
            <person name="Corre E."/>
            <person name="Pelletier E."/>
            <person name="Niang G."/>
            <person name="Scheremetjew M."/>
            <person name="Finn R."/>
            <person name="Kale V."/>
            <person name="Holt S."/>
            <person name="Cochrane G."/>
            <person name="Meng A."/>
            <person name="Brown T."/>
            <person name="Cohen L."/>
        </authorList>
    </citation>
    <scope>NUCLEOTIDE SEQUENCE</scope>
    <source>
        <strain evidence="8">CCMP622</strain>
    </source>
</reference>
<name>A0A7S2X5M8_9EUKA</name>
<dbReference type="InterPro" id="IPR015797">
    <property type="entry name" value="NUDIX_hydrolase-like_dom_sf"/>
</dbReference>
<dbReference type="Gene3D" id="3.90.79.10">
    <property type="entry name" value="Nucleoside Triphosphate Pyrophosphohydrolase"/>
    <property type="match status" value="1"/>
</dbReference>
<evidence type="ECO:0000256" key="3">
    <source>
        <dbReference type="ARBA" id="ARBA00022723"/>
    </source>
</evidence>
<proteinExistence type="predicted"/>
<dbReference type="Gene3D" id="3.90.79.20">
    <property type="match status" value="1"/>
</dbReference>
<sequence>MDLLTNSFQDTSLLRPRSLGDQVSSSLDAAVMATAVGKGQWHENAQYCSKCGSETSPRNHGSSRKCSNDACGLTVFPRVDPAAIVLVTSGDHCLLGRQSRWVEGRYSCLAGFVELGETLEDGVVREVFEESGVRVNRRTIRYIASQPWPFPQSLMIGFHAEAERVAGQELPEIIVDKDELEDARWVTRAELRDIVEAQLDGKEPKDLHIPGKYSLAWHIINAWIS</sequence>
<evidence type="ECO:0000256" key="2">
    <source>
        <dbReference type="ARBA" id="ARBA00012381"/>
    </source>
</evidence>
<keyword evidence="5" id="KW-0460">Magnesium</keyword>
<feature type="domain" description="Nudix hydrolase" evidence="7">
    <location>
        <begin position="77"/>
        <end position="213"/>
    </location>
</feature>
<dbReference type="GO" id="GO:0005829">
    <property type="term" value="C:cytosol"/>
    <property type="evidence" value="ECO:0007669"/>
    <property type="project" value="TreeGrafter"/>
</dbReference>
<dbReference type="SUPFAM" id="SSF55811">
    <property type="entry name" value="Nudix"/>
    <property type="match status" value="1"/>
</dbReference>
<evidence type="ECO:0000259" key="7">
    <source>
        <dbReference type="PROSITE" id="PS51462"/>
    </source>
</evidence>
<keyword evidence="4" id="KW-0378">Hydrolase</keyword>
<dbReference type="GO" id="GO:0019677">
    <property type="term" value="P:NAD+ catabolic process"/>
    <property type="evidence" value="ECO:0007669"/>
    <property type="project" value="TreeGrafter"/>
</dbReference>
<dbReference type="PANTHER" id="PTHR42904">
    <property type="entry name" value="NUDIX HYDROLASE, NUDC SUBFAMILY"/>
    <property type="match status" value="1"/>
</dbReference>
<dbReference type="GO" id="GO:0035529">
    <property type="term" value="F:NADH pyrophosphatase activity"/>
    <property type="evidence" value="ECO:0007669"/>
    <property type="project" value="TreeGrafter"/>
</dbReference>
<dbReference type="GO" id="GO:0006742">
    <property type="term" value="P:NADP+ catabolic process"/>
    <property type="evidence" value="ECO:0007669"/>
    <property type="project" value="TreeGrafter"/>
</dbReference>
<dbReference type="EMBL" id="HBHP01001746">
    <property type="protein sequence ID" value="CAD9746104.1"/>
    <property type="molecule type" value="Transcribed_RNA"/>
</dbReference>
<accession>A0A7S2X5M8</accession>
<evidence type="ECO:0000256" key="6">
    <source>
        <dbReference type="ARBA" id="ARBA00023027"/>
    </source>
</evidence>
<dbReference type="CDD" id="cd03429">
    <property type="entry name" value="NUDIX_NADH_pyrophosphatase_Nudt13"/>
    <property type="match status" value="1"/>
</dbReference>
<organism evidence="8">
    <name type="scientific">Lotharella oceanica</name>
    <dbReference type="NCBI Taxonomy" id="641309"/>
    <lineage>
        <taxon>Eukaryota</taxon>
        <taxon>Sar</taxon>
        <taxon>Rhizaria</taxon>
        <taxon>Cercozoa</taxon>
        <taxon>Chlorarachniophyceae</taxon>
        <taxon>Lotharella</taxon>
    </lineage>
</organism>
<dbReference type="PROSITE" id="PS51462">
    <property type="entry name" value="NUDIX"/>
    <property type="match status" value="1"/>
</dbReference>
<evidence type="ECO:0000313" key="8">
    <source>
        <dbReference type="EMBL" id="CAD9746104.1"/>
    </source>
</evidence>
<dbReference type="InterPro" id="IPR015376">
    <property type="entry name" value="Znr_NADH_PPase"/>
</dbReference>
<gene>
    <name evidence="8" type="ORF">LSP00402_LOCUS1138</name>
</gene>
<dbReference type="InterPro" id="IPR000086">
    <property type="entry name" value="NUDIX_hydrolase_dom"/>
</dbReference>
<dbReference type="PANTHER" id="PTHR42904:SF8">
    <property type="entry name" value="NAD(+) DIPHOSPHATASE"/>
    <property type="match status" value="1"/>
</dbReference>
<dbReference type="InterPro" id="IPR050241">
    <property type="entry name" value="NAD-cap_RNA_hydrolase_NudC"/>
</dbReference>
<keyword evidence="3" id="KW-0479">Metal-binding</keyword>
<dbReference type="GO" id="GO:0005777">
    <property type="term" value="C:peroxisome"/>
    <property type="evidence" value="ECO:0007669"/>
    <property type="project" value="TreeGrafter"/>
</dbReference>
<dbReference type="GO" id="GO:0046872">
    <property type="term" value="F:metal ion binding"/>
    <property type="evidence" value="ECO:0007669"/>
    <property type="project" value="UniProtKB-KW"/>
</dbReference>
<dbReference type="InterPro" id="IPR020084">
    <property type="entry name" value="NUDIX_hydrolase_CS"/>
</dbReference>
<dbReference type="InterPro" id="IPR049734">
    <property type="entry name" value="NudC-like_C"/>
</dbReference>
<dbReference type="EC" id="3.6.1.22" evidence="2"/>
<evidence type="ECO:0000256" key="1">
    <source>
        <dbReference type="ARBA" id="ARBA00001946"/>
    </source>
</evidence>
<dbReference type="PROSITE" id="PS00893">
    <property type="entry name" value="NUDIX_BOX"/>
    <property type="match status" value="1"/>
</dbReference>
<dbReference type="AlphaFoldDB" id="A0A7S2X5M8"/>
<keyword evidence="6" id="KW-0520">NAD</keyword>
<protein>
    <recommendedName>
        <fullName evidence="2">NAD(+) diphosphatase</fullName>
        <ecNumber evidence="2">3.6.1.22</ecNumber>
    </recommendedName>
</protein>
<evidence type="ECO:0000256" key="4">
    <source>
        <dbReference type="ARBA" id="ARBA00022801"/>
    </source>
</evidence>
<comment type="cofactor">
    <cofactor evidence="1">
        <name>Mg(2+)</name>
        <dbReference type="ChEBI" id="CHEBI:18420"/>
    </cofactor>
</comment>
<dbReference type="Pfam" id="PF09297">
    <property type="entry name" value="Zn_ribbon_NUD"/>
    <property type="match status" value="1"/>
</dbReference>
<dbReference type="NCBIfam" id="NF001299">
    <property type="entry name" value="PRK00241.1"/>
    <property type="match status" value="1"/>
</dbReference>
<evidence type="ECO:0000256" key="5">
    <source>
        <dbReference type="ARBA" id="ARBA00022842"/>
    </source>
</evidence>
<dbReference type="Pfam" id="PF00293">
    <property type="entry name" value="NUDIX"/>
    <property type="match status" value="1"/>
</dbReference>